<organism evidence="3 4">
    <name type="scientific">Stephania yunnanensis</name>
    <dbReference type="NCBI Taxonomy" id="152371"/>
    <lineage>
        <taxon>Eukaryota</taxon>
        <taxon>Viridiplantae</taxon>
        <taxon>Streptophyta</taxon>
        <taxon>Embryophyta</taxon>
        <taxon>Tracheophyta</taxon>
        <taxon>Spermatophyta</taxon>
        <taxon>Magnoliopsida</taxon>
        <taxon>Ranunculales</taxon>
        <taxon>Menispermaceae</taxon>
        <taxon>Menispermoideae</taxon>
        <taxon>Cissampelideae</taxon>
        <taxon>Stephania</taxon>
    </lineage>
</organism>
<evidence type="ECO:0000313" key="3">
    <source>
        <dbReference type="EMBL" id="KAK9142609.1"/>
    </source>
</evidence>
<sequence length="328" mass="37383">MEIEVKDNSLNFKSLNISFEEEDVEEEEGQEEQEFDDEEDENKDEVPVTLGFVEKPKNHYSLIRHFFPSKAGGAPVYAPIIYKESTFHRTLFVFMCTSIACLLQDHHEQWKRRPENRLRSCLAQILSTQLLFVSGVVHGKEIRYVVAAEVLIIALKSIRSSIGVSSSDMWPEFEIICDDEPEFDTEASNCSYSNSLVSKDQMDDTMNSLMSSFEGTLIREARLPFKSALLELLSKYARDVKARPLWPMSIGQPSKADIPNYNYCNGPLCYEFQILPQLLYYFGVKNDVNSLDWGTIVVYACADSCDASMSYKEEFAWVQLSSSTVVVP</sequence>
<accession>A0AAP0JZE3</accession>
<evidence type="ECO:0000256" key="1">
    <source>
        <dbReference type="SAM" id="MobiDB-lite"/>
    </source>
</evidence>
<dbReference type="PANTHER" id="PTHR12298:SF4">
    <property type="entry name" value="PROGRAMMED CELL DEATH PROTEIN 2"/>
    <property type="match status" value="1"/>
</dbReference>
<keyword evidence="4" id="KW-1185">Reference proteome</keyword>
<proteinExistence type="predicted"/>
<feature type="domain" description="Programmed cell death protein 2 C-terminal" evidence="2">
    <location>
        <begin position="240"/>
        <end position="319"/>
    </location>
</feature>
<dbReference type="Proteomes" id="UP001420932">
    <property type="component" value="Unassembled WGS sequence"/>
</dbReference>
<dbReference type="PANTHER" id="PTHR12298">
    <property type="entry name" value="PCDC2 PROGRAMMED CELL DEATH PROTEIN 2 -RELATED"/>
    <property type="match status" value="1"/>
</dbReference>
<dbReference type="EMBL" id="JBBNAF010000005">
    <property type="protein sequence ID" value="KAK9142609.1"/>
    <property type="molecule type" value="Genomic_DNA"/>
</dbReference>
<dbReference type="AlphaFoldDB" id="A0AAP0JZE3"/>
<dbReference type="Pfam" id="PF04194">
    <property type="entry name" value="PDCD2_C"/>
    <property type="match status" value="1"/>
</dbReference>
<dbReference type="GO" id="GO:0005737">
    <property type="term" value="C:cytoplasm"/>
    <property type="evidence" value="ECO:0007669"/>
    <property type="project" value="InterPro"/>
</dbReference>
<evidence type="ECO:0000313" key="4">
    <source>
        <dbReference type="Proteomes" id="UP001420932"/>
    </source>
</evidence>
<protein>
    <recommendedName>
        <fullName evidence="2">Programmed cell death protein 2 C-terminal domain-containing protein</fullName>
    </recommendedName>
</protein>
<comment type="caution">
    <text evidence="3">The sequence shown here is derived from an EMBL/GenBank/DDBJ whole genome shotgun (WGS) entry which is preliminary data.</text>
</comment>
<name>A0AAP0JZE3_9MAGN</name>
<dbReference type="InterPro" id="IPR007320">
    <property type="entry name" value="PDCD2_C"/>
</dbReference>
<feature type="region of interest" description="Disordered" evidence="1">
    <location>
        <begin position="21"/>
        <end position="43"/>
    </location>
</feature>
<gene>
    <name evidence="3" type="ORF">Syun_012009</name>
</gene>
<reference evidence="3 4" key="1">
    <citation type="submission" date="2024-01" db="EMBL/GenBank/DDBJ databases">
        <title>Genome assemblies of Stephania.</title>
        <authorList>
            <person name="Yang L."/>
        </authorList>
    </citation>
    <scope>NUCLEOTIDE SEQUENCE [LARGE SCALE GENOMIC DNA]</scope>
    <source>
        <strain evidence="3">YNDBR</strain>
        <tissue evidence="3">Leaf</tissue>
    </source>
</reference>
<evidence type="ECO:0000259" key="2">
    <source>
        <dbReference type="Pfam" id="PF04194"/>
    </source>
</evidence>